<dbReference type="SUPFAM" id="SSF53850">
    <property type="entry name" value="Periplasmic binding protein-like II"/>
    <property type="match status" value="1"/>
</dbReference>
<keyword evidence="7" id="KW-1185">Reference proteome</keyword>
<feature type="domain" description="HTH lysR-type" evidence="5">
    <location>
        <begin position="1"/>
        <end position="58"/>
    </location>
</feature>
<keyword evidence="2" id="KW-0805">Transcription regulation</keyword>
<keyword evidence="4" id="KW-0804">Transcription</keyword>
<dbReference type="InterPro" id="IPR005119">
    <property type="entry name" value="LysR_subst-bd"/>
</dbReference>
<dbReference type="Proteomes" id="UP001623661">
    <property type="component" value="Unassembled WGS sequence"/>
</dbReference>
<dbReference type="PRINTS" id="PR00039">
    <property type="entry name" value="HTHLYSR"/>
</dbReference>
<dbReference type="InterPro" id="IPR036390">
    <property type="entry name" value="WH_DNA-bd_sf"/>
</dbReference>
<evidence type="ECO:0000256" key="3">
    <source>
        <dbReference type="ARBA" id="ARBA00023125"/>
    </source>
</evidence>
<dbReference type="Gene3D" id="3.40.190.10">
    <property type="entry name" value="Periplasmic binding protein-like II"/>
    <property type="match status" value="2"/>
</dbReference>
<dbReference type="RefSeq" id="WP_406764923.1">
    <property type="nucleotide sequence ID" value="NZ_JBJHZY010000001.1"/>
</dbReference>
<reference evidence="6 7" key="1">
    <citation type="submission" date="2024-11" db="EMBL/GenBank/DDBJ databases">
        <authorList>
            <person name="Heng Y.C."/>
            <person name="Lim A.C.H."/>
            <person name="Lee J.K.Y."/>
            <person name="Kittelmann S."/>
        </authorList>
    </citation>
    <scope>NUCLEOTIDE SEQUENCE [LARGE SCALE GENOMIC DNA]</scope>
    <source>
        <strain evidence="6 7">WILCCON 0202</strain>
    </source>
</reference>
<evidence type="ECO:0000256" key="2">
    <source>
        <dbReference type="ARBA" id="ARBA00023015"/>
    </source>
</evidence>
<dbReference type="CDD" id="cd05466">
    <property type="entry name" value="PBP2_LTTR_substrate"/>
    <property type="match status" value="1"/>
</dbReference>
<gene>
    <name evidence="6" type="ORF">ACJDUH_09535</name>
</gene>
<comment type="caution">
    <text evidence="6">The sequence shown here is derived from an EMBL/GenBank/DDBJ whole genome shotgun (WGS) entry which is preliminary data.</text>
</comment>
<dbReference type="Pfam" id="PF00126">
    <property type="entry name" value="HTH_1"/>
    <property type="match status" value="1"/>
</dbReference>
<evidence type="ECO:0000313" key="6">
    <source>
        <dbReference type="EMBL" id="MFL0268347.1"/>
    </source>
</evidence>
<dbReference type="PROSITE" id="PS50931">
    <property type="entry name" value="HTH_LYSR"/>
    <property type="match status" value="1"/>
</dbReference>
<dbReference type="EMBL" id="JBJHZY010000001">
    <property type="protein sequence ID" value="MFL0268347.1"/>
    <property type="molecule type" value="Genomic_DNA"/>
</dbReference>
<dbReference type="SUPFAM" id="SSF46785">
    <property type="entry name" value="Winged helix' DNA-binding domain"/>
    <property type="match status" value="1"/>
</dbReference>
<evidence type="ECO:0000259" key="5">
    <source>
        <dbReference type="PROSITE" id="PS50931"/>
    </source>
</evidence>
<dbReference type="PANTHER" id="PTHR30419:SF28">
    <property type="entry name" value="HTH-TYPE TRANSCRIPTIONAL REGULATOR BSDA"/>
    <property type="match status" value="1"/>
</dbReference>
<evidence type="ECO:0000256" key="4">
    <source>
        <dbReference type="ARBA" id="ARBA00023163"/>
    </source>
</evidence>
<accession>A0ABW8TS05</accession>
<evidence type="ECO:0000256" key="1">
    <source>
        <dbReference type="ARBA" id="ARBA00009437"/>
    </source>
</evidence>
<organism evidence="6 7">
    <name type="scientific">Candidatus Clostridium radicumherbarum</name>
    <dbReference type="NCBI Taxonomy" id="3381662"/>
    <lineage>
        <taxon>Bacteria</taxon>
        <taxon>Bacillati</taxon>
        <taxon>Bacillota</taxon>
        <taxon>Clostridia</taxon>
        <taxon>Eubacteriales</taxon>
        <taxon>Clostridiaceae</taxon>
        <taxon>Clostridium</taxon>
    </lineage>
</organism>
<name>A0ABW8TS05_9CLOT</name>
<keyword evidence="3" id="KW-0238">DNA-binding</keyword>
<sequence>MDIRQLKYFLAIAEEGQITAAAKRLNISQPPLSQQLKLLEEELNVILFNRNSRNLELTEAGIILQNKAEQMIELLKSTENELKHLNQGIEGTLSIGTVRSSGITILPNKISEFRKIYNKIDFQLWEGDSFRIIELLNSGVVDLGFVREPFNSSPYESIFLKDNLGQHLNDYFVTIAAPELYDSNYKEKSIPLIELKDKPLIIHRRYEDMIRNACEKEGFQPKIICRNDDTMSSLSWAKAGIGIALLPVTASNLTSNIKLEIKKIINPTIESRLNLIWLKNKNISSIARNFIKLFDK</sequence>
<dbReference type="Pfam" id="PF03466">
    <property type="entry name" value="LysR_substrate"/>
    <property type="match status" value="1"/>
</dbReference>
<proteinExistence type="inferred from homology"/>
<dbReference type="InterPro" id="IPR050950">
    <property type="entry name" value="HTH-type_LysR_regulators"/>
</dbReference>
<protein>
    <submittedName>
        <fullName evidence="6">LysR family transcriptional regulator</fullName>
    </submittedName>
</protein>
<dbReference type="InterPro" id="IPR036388">
    <property type="entry name" value="WH-like_DNA-bd_sf"/>
</dbReference>
<evidence type="ECO:0000313" key="7">
    <source>
        <dbReference type="Proteomes" id="UP001623661"/>
    </source>
</evidence>
<comment type="similarity">
    <text evidence="1">Belongs to the LysR transcriptional regulatory family.</text>
</comment>
<dbReference type="InterPro" id="IPR000847">
    <property type="entry name" value="LysR_HTH_N"/>
</dbReference>
<dbReference type="Gene3D" id="1.10.10.10">
    <property type="entry name" value="Winged helix-like DNA-binding domain superfamily/Winged helix DNA-binding domain"/>
    <property type="match status" value="1"/>
</dbReference>
<dbReference type="PANTHER" id="PTHR30419">
    <property type="entry name" value="HTH-TYPE TRANSCRIPTIONAL REGULATOR YBHD"/>
    <property type="match status" value="1"/>
</dbReference>